<dbReference type="AlphaFoldDB" id="A0A916UKX1"/>
<evidence type="ECO:0000313" key="1">
    <source>
        <dbReference type="EMBL" id="GGC76076.1"/>
    </source>
</evidence>
<reference evidence="1" key="1">
    <citation type="journal article" date="2014" name="Int. J. Syst. Evol. Microbiol.">
        <title>Complete genome sequence of Corynebacterium casei LMG S-19264T (=DSM 44701T), isolated from a smear-ripened cheese.</title>
        <authorList>
            <consortium name="US DOE Joint Genome Institute (JGI-PGF)"/>
            <person name="Walter F."/>
            <person name="Albersmeier A."/>
            <person name="Kalinowski J."/>
            <person name="Ruckert C."/>
        </authorList>
    </citation>
    <scope>NUCLEOTIDE SEQUENCE</scope>
    <source>
        <strain evidence="1">CGMCC 1.15478</strain>
    </source>
</reference>
<dbReference type="EMBL" id="BMJH01000004">
    <property type="protein sequence ID" value="GGC76076.1"/>
    <property type="molecule type" value="Genomic_DNA"/>
</dbReference>
<comment type="caution">
    <text evidence="1">The sequence shown here is derived from an EMBL/GenBank/DDBJ whole genome shotgun (WGS) entry which is preliminary data.</text>
</comment>
<gene>
    <name evidence="1" type="ORF">GCM10011410_31670</name>
</gene>
<reference evidence="1" key="2">
    <citation type="submission" date="2020-09" db="EMBL/GenBank/DDBJ databases">
        <authorList>
            <person name="Sun Q."/>
            <person name="Zhou Y."/>
        </authorList>
    </citation>
    <scope>NUCLEOTIDE SEQUENCE</scope>
    <source>
        <strain evidence="1">CGMCC 1.15478</strain>
    </source>
</reference>
<evidence type="ECO:0000313" key="2">
    <source>
        <dbReference type="Proteomes" id="UP000641514"/>
    </source>
</evidence>
<name>A0A916UKX1_9ACTN</name>
<sequence>MLRMAEMSPAIHDFEYLAGPFFDSDGVAQWLSIGVDDVEALAVSGDLIGCQLENAQWVFPEWQFTDHGAVHPALLTVWGVLRGAADPWTCAAWMCTETYLFEGLSAVQAVAAGDIERVLACARDDAAGWAG</sequence>
<dbReference type="Proteomes" id="UP000641514">
    <property type="component" value="Unassembled WGS sequence"/>
</dbReference>
<accession>A0A916UKX1</accession>
<proteinExistence type="predicted"/>
<keyword evidence="2" id="KW-1185">Reference proteome</keyword>
<protein>
    <submittedName>
        <fullName evidence="1">Uncharacterized protein</fullName>
    </submittedName>
</protein>
<organism evidence="1 2">
    <name type="scientific">Hoyosella rhizosphaerae</name>
    <dbReference type="NCBI Taxonomy" id="1755582"/>
    <lineage>
        <taxon>Bacteria</taxon>
        <taxon>Bacillati</taxon>
        <taxon>Actinomycetota</taxon>
        <taxon>Actinomycetes</taxon>
        <taxon>Mycobacteriales</taxon>
        <taxon>Hoyosellaceae</taxon>
        <taxon>Hoyosella</taxon>
    </lineage>
</organism>